<comment type="caution">
    <text evidence="2">The sequence shown here is derived from an EMBL/GenBank/DDBJ whole genome shotgun (WGS) entry which is preliminary data.</text>
</comment>
<dbReference type="AlphaFoldDB" id="A0A9Q1IY87"/>
<proteinExistence type="predicted"/>
<evidence type="ECO:0000313" key="2">
    <source>
        <dbReference type="EMBL" id="KAJ8360209.1"/>
    </source>
</evidence>
<accession>A0A9Q1IY87</accession>
<gene>
    <name evidence="2" type="ORF">SKAU_G00167340</name>
</gene>
<protein>
    <submittedName>
        <fullName evidence="2">Uncharacterized protein</fullName>
    </submittedName>
</protein>
<reference evidence="2" key="1">
    <citation type="journal article" date="2023" name="Science">
        <title>Genome structures resolve the early diversification of teleost fishes.</title>
        <authorList>
            <person name="Parey E."/>
            <person name="Louis A."/>
            <person name="Montfort J."/>
            <person name="Bouchez O."/>
            <person name="Roques C."/>
            <person name="Iampietro C."/>
            <person name="Lluch J."/>
            <person name="Castinel A."/>
            <person name="Donnadieu C."/>
            <person name="Desvignes T."/>
            <person name="Floi Bucao C."/>
            <person name="Jouanno E."/>
            <person name="Wen M."/>
            <person name="Mejri S."/>
            <person name="Dirks R."/>
            <person name="Jansen H."/>
            <person name="Henkel C."/>
            <person name="Chen W.J."/>
            <person name="Zahm M."/>
            <person name="Cabau C."/>
            <person name="Klopp C."/>
            <person name="Thompson A.W."/>
            <person name="Robinson-Rechavi M."/>
            <person name="Braasch I."/>
            <person name="Lecointre G."/>
            <person name="Bobe J."/>
            <person name="Postlethwait J.H."/>
            <person name="Berthelot C."/>
            <person name="Roest Crollius H."/>
            <person name="Guiguen Y."/>
        </authorList>
    </citation>
    <scope>NUCLEOTIDE SEQUENCE</scope>
    <source>
        <strain evidence="2">WJC10195</strain>
    </source>
</reference>
<dbReference type="Proteomes" id="UP001152622">
    <property type="component" value="Chromosome 5"/>
</dbReference>
<feature type="compositionally biased region" description="Polar residues" evidence="1">
    <location>
        <begin position="94"/>
        <end position="104"/>
    </location>
</feature>
<organism evidence="2 3">
    <name type="scientific">Synaphobranchus kaupii</name>
    <name type="common">Kaup's arrowtooth eel</name>
    <dbReference type="NCBI Taxonomy" id="118154"/>
    <lineage>
        <taxon>Eukaryota</taxon>
        <taxon>Metazoa</taxon>
        <taxon>Chordata</taxon>
        <taxon>Craniata</taxon>
        <taxon>Vertebrata</taxon>
        <taxon>Euteleostomi</taxon>
        <taxon>Actinopterygii</taxon>
        <taxon>Neopterygii</taxon>
        <taxon>Teleostei</taxon>
        <taxon>Anguilliformes</taxon>
        <taxon>Synaphobranchidae</taxon>
        <taxon>Synaphobranchus</taxon>
    </lineage>
</organism>
<feature type="region of interest" description="Disordered" evidence="1">
    <location>
        <begin position="94"/>
        <end position="129"/>
    </location>
</feature>
<evidence type="ECO:0000256" key="1">
    <source>
        <dbReference type="SAM" id="MobiDB-lite"/>
    </source>
</evidence>
<sequence>MNVPFRQFKNLLKKAADPYHALLAYRATPLSNDYSPAQLLMGHRLRTTLPTFPAVLEPDIPDLRKVQRREREEVDGYYWHGDICTSYAEIVSGQRTTGYTQEEQASSSADAASGRQQLRGAASTHHRGG</sequence>
<dbReference type="OrthoDB" id="775972at2759"/>
<name>A0A9Q1IY87_SYNKA</name>
<evidence type="ECO:0000313" key="3">
    <source>
        <dbReference type="Proteomes" id="UP001152622"/>
    </source>
</evidence>
<keyword evidence="3" id="KW-1185">Reference proteome</keyword>
<dbReference type="EMBL" id="JAINUF010000005">
    <property type="protein sequence ID" value="KAJ8360209.1"/>
    <property type="molecule type" value="Genomic_DNA"/>
</dbReference>